<reference evidence="5 6" key="1">
    <citation type="submission" date="2023-05" db="EMBL/GenBank/DDBJ databases">
        <title>Novel species of genus Flectobacillus isolated from stream in China.</title>
        <authorList>
            <person name="Lu H."/>
        </authorList>
    </citation>
    <scope>NUCLEOTIDE SEQUENCE [LARGE SCALE GENOMIC DNA]</scope>
    <source>
        <strain evidence="5 6">KCTC 42575</strain>
    </source>
</reference>
<dbReference type="InterPro" id="IPR058647">
    <property type="entry name" value="BSH_CzcB-like"/>
</dbReference>
<dbReference type="Gene3D" id="2.40.50.100">
    <property type="match status" value="1"/>
</dbReference>
<dbReference type="PANTHER" id="PTHR30469">
    <property type="entry name" value="MULTIDRUG RESISTANCE PROTEIN MDTA"/>
    <property type="match status" value="1"/>
</dbReference>
<feature type="domain" description="CusB-like beta-barrel" evidence="2">
    <location>
        <begin position="232"/>
        <end position="305"/>
    </location>
</feature>
<dbReference type="Gene3D" id="2.40.30.170">
    <property type="match status" value="1"/>
</dbReference>
<dbReference type="Gene3D" id="2.40.420.20">
    <property type="match status" value="1"/>
</dbReference>
<dbReference type="InterPro" id="IPR058792">
    <property type="entry name" value="Beta-barrel_RND_2"/>
</dbReference>
<dbReference type="InterPro" id="IPR006143">
    <property type="entry name" value="RND_pump_MFP"/>
</dbReference>
<dbReference type="Gene3D" id="1.10.287.470">
    <property type="entry name" value="Helix hairpin bin"/>
    <property type="match status" value="1"/>
</dbReference>
<evidence type="ECO:0000259" key="3">
    <source>
        <dbReference type="Pfam" id="PF25973"/>
    </source>
</evidence>
<name>A0ABT6YDN1_9BACT</name>
<dbReference type="InterPro" id="IPR058637">
    <property type="entry name" value="YknX-like_C"/>
</dbReference>
<dbReference type="PANTHER" id="PTHR30469:SF37">
    <property type="entry name" value="RAGD PROTEIN"/>
    <property type="match status" value="1"/>
</dbReference>
<evidence type="ECO:0000259" key="2">
    <source>
        <dbReference type="Pfam" id="PF25954"/>
    </source>
</evidence>
<gene>
    <name evidence="5" type="ORF">QM524_20905</name>
</gene>
<accession>A0ABT6YDN1</accession>
<dbReference type="Pfam" id="PF25954">
    <property type="entry name" value="Beta-barrel_RND_2"/>
    <property type="match status" value="1"/>
</dbReference>
<dbReference type="NCBIfam" id="TIGR01730">
    <property type="entry name" value="RND_mfp"/>
    <property type="match status" value="1"/>
</dbReference>
<keyword evidence="6" id="KW-1185">Reference proteome</keyword>
<protein>
    <submittedName>
        <fullName evidence="5">Efflux RND transporter periplasmic adaptor subunit</fullName>
    </submittedName>
</protein>
<dbReference type="SUPFAM" id="SSF111369">
    <property type="entry name" value="HlyD-like secretion proteins"/>
    <property type="match status" value="1"/>
</dbReference>
<evidence type="ECO:0000259" key="4">
    <source>
        <dbReference type="Pfam" id="PF25989"/>
    </source>
</evidence>
<dbReference type="Pfam" id="PF25973">
    <property type="entry name" value="BSH_CzcB"/>
    <property type="match status" value="1"/>
</dbReference>
<evidence type="ECO:0000256" key="1">
    <source>
        <dbReference type="ARBA" id="ARBA00009477"/>
    </source>
</evidence>
<dbReference type="PROSITE" id="PS51257">
    <property type="entry name" value="PROKAR_LIPOPROTEIN"/>
    <property type="match status" value="1"/>
</dbReference>
<organism evidence="5 6">
    <name type="scientific">Flectobacillus roseus</name>
    <dbReference type="NCBI Taxonomy" id="502259"/>
    <lineage>
        <taxon>Bacteria</taxon>
        <taxon>Pseudomonadati</taxon>
        <taxon>Bacteroidota</taxon>
        <taxon>Cytophagia</taxon>
        <taxon>Cytophagales</taxon>
        <taxon>Flectobacillaceae</taxon>
        <taxon>Flectobacillus</taxon>
    </lineage>
</organism>
<evidence type="ECO:0000313" key="6">
    <source>
        <dbReference type="Proteomes" id="UP001236507"/>
    </source>
</evidence>
<feature type="domain" description="CzcB-like barrel-sandwich hybrid" evidence="3">
    <location>
        <begin position="81"/>
        <end position="211"/>
    </location>
</feature>
<dbReference type="RefSeq" id="WP_283346058.1">
    <property type="nucleotide sequence ID" value="NZ_JASHIF010000021.1"/>
</dbReference>
<dbReference type="Proteomes" id="UP001236507">
    <property type="component" value="Unassembled WGS sequence"/>
</dbReference>
<proteinExistence type="inferred from homology"/>
<comment type="caution">
    <text evidence="5">The sequence shown here is derived from an EMBL/GenBank/DDBJ whole genome shotgun (WGS) entry which is preliminary data.</text>
</comment>
<sequence length="380" mass="41724">MQPTKVMNYPTVFRYTLFATGLVLSSVIFTSCGESEAKSEHKEKTASASTIPTIESFSLTKEKMTASLQLPGELTAKQDVELYAKVNSFVRQMTVDVGSEVRAGQLLASLDAPEITAQLTAASSRLKSQEAIYIASKANYDRLYHTSQTPGTISPNELDQALARKNADFALLEAAKANYKEIADTKNYLEVRAPFDGTISVRNISLGAYVGPSGKGSDKPMFFLQNQKVLRLAVAIPEIYTAYLSPQSTITFRVRSRPNELFKAQIKRVAGALDTKLRAERIEMDIDNSSKKLLPGMIAEVKLNMPSQVPTFVVPKSAVVNSPERVFVIRIVNGNAEWVDVEKGREADGKIEIFGDLKEGDNLVTTASEEVRNGFPVKVK</sequence>
<feature type="domain" description="YknX-like C-terminal permuted SH3-like" evidence="4">
    <location>
        <begin position="313"/>
        <end position="379"/>
    </location>
</feature>
<dbReference type="Pfam" id="PF25989">
    <property type="entry name" value="YknX_C"/>
    <property type="match status" value="1"/>
</dbReference>
<evidence type="ECO:0000313" key="5">
    <source>
        <dbReference type="EMBL" id="MDI9861693.1"/>
    </source>
</evidence>
<comment type="similarity">
    <text evidence="1">Belongs to the membrane fusion protein (MFP) (TC 8.A.1) family.</text>
</comment>
<dbReference type="EMBL" id="JASHIF010000021">
    <property type="protein sequence ID" value="MDI9861693.1"/>
    <property type="molecule type" value="Genomic_DNA"/>
</dbReference>